<accession>A0ABW2UQ06</accession>
<dbReference type="GO" id="GO:0003677">
    <property type="term" value="F:DNA binding"/>
    <property type="evidence" value="ECO:0007669"/>
    <property type="project" value="UniProtKB-KW"/>
</dbReference>
<dbReference type="Pfam" id="PF04297">
    <property type="entry name" value="UPF0122"/>
    <property type="match status" value="1"/>
</dbReference>
<evidence type="ECO:0000256" key="2">
    <source>
        <dbReference type="ARBA" id="ARBA00024764"/>
    </source>
</evidence>
<dbReference type="PANTHER" id="PTHR40083:SF1">
    <property type="entry name" value="UPF0122 PROTEIN YLXM"/>
    <property type="match status" value="1"/>
</dbReference>
<dbReference type="RefSeq" id="WP_382357242.1">
    <property type="nucleotide sequence ID" value="NZ_JBHTGR010000001.1"/>
</dbReference>
<keyword evidence="4" id="KW-0238">DNA-binding</keyword>
<gene>
    <name evidence="4" type="ORF">ACFQU8_00755</name>
</gene>
<proteinExistence type="inferred from homology"/>
<dbReference type="Proteomes" id="UP001596620">
    <property type="component" value="Unassembled WGS sequence"/>
</dbReference>
<dbReference type="InterPro" id="IPR007394">
    <property type="entry name" value="UPF0122"/>
</dbReference>
<dbReference type="Gene3D" id="1.10.10.10">
    <property type="entry name" value="Winged helix-like DNA-binding domain superfamily/Winged helix DNA-binding domain"/>
    <property type="match status" value="1"/>
</dbReference>
<comment type="function">
    <text evidence="2 3">Might take part in the signal recognition particle (SRP) pathway. This is inferred from the conservation of its genetic proximity to ftsY/ffh. May be a regulatory protein.</text>
</comment>
<evidence type="ECO:0000256" key="3">
    <source>
        <dbReference type="HAMAP-Rule" id="MF_00245"/>
    </source>
</evidence>
<dbReference type="InterPro" id="IPR054831">
    <property type="entry name" value="UPF0122_fam_protein"/>
</dbReference>
<dbReference type="HAMAP" id="MF_00245">
    <property type="entry name" value="UPF0122"/>
    <property type="match status" value="1"/>
</dbReference>
<sequence>MLEKTTRINYLFDFYEPLLTPKQRQYMDLYYREDYSLGEISELLQVSRQAVYDNIRRTESMLESYEEKLMLYDRFQKRMVILDQMDEQAENQDFRIFISQLKELE</sequence>
<evidence type="ECO:0000256" key="1">
    <source>
        <dbReference type="ARBA" id="ARBA00008720"/>
    </source>
</evidence>
<name>A0ABW2UQ06_9BACI</name>
<dbReference type="NCBIfam" id="NF045758">
    <property type="entry name" value="YlxM"/>
    <property type="match status" value="1"/>
</dbReference>
<dbReference type="InterPro" id="IPR036388">
    <property type="entry name" value="WH-like_DNA-bd_sf"/>
</dbReference>
<organism evidence="4 5">
    <name type="scientific">Lentibacillus kimchii</name>
    <dbReference type="NCBI Taxonomy" id="1542911"/>
    <lineage>
        <taxon>Bacteria</taxon>
        <taxon>Bacillati</taxon>
        <taxon>Bacillota</taxon>
        <taxon>Bacilli</taxon>
        <taxon>Bacillales</taxon>
        <taxon>Bacillaceae</taxon>
        <taxon>Lentibacillus</taxon>
    </lineage>
</organism>
<dbReference type="SUPFAM" id="SSF88659">
    <property type="entry name" value="Sigma3 and sigma4 domains of RNA polymerase sigma factors"/>
    <property type="match status" value="1"/>
</dbReference>
<reference evidence="5" key="1">
    <citation type="journal article" date="2019" name="Int. J. Syst. Evol. Microbiol.">
        <title>The Global Catalogue of Microorganisms (GCM) 10K type strain sequencing project: providing services to taxonomists for standard genome sequencing and annotation.</title>
        <authorList>
            <consortium name="The Broad Institute Genomics Platform"/>
            <consortium name="The Broad Institute Genome Sequencing Center for Infectious Disease"/>
            <person name="Wu L."/>
            <person name="Ma J."/>
        </authorList>
    </citation>
    <scope>NUCLEOTIDE SEQUENCE [LARGE SCALE GENOMIC DNA]</scope>
    <source>
        <strain evidence="5">JCM 30234</strain>
    </source>
</reference>
<evidence type="ECO:0000313" key="4">
    <source>
        <dbReference type="EMBL" id="MFC7745769.1"/>
    </source>
</evidence>
<keyword evidence="5" id="KW-1185">Reference proteome</keyword>
<protein>
    <recommendedName>
        <fullName evidence="3">UPF0122 protein ACFQU8_00755</fullName>
    </recommendedName>
</protein>
<dbReference type="NCBIfam" id="NF001070">
    <property type="entry name" value="PRK00118.1-6"/>
    <property type="match status" value="1"/>
</dbReference>
<evidence type="ECO:0000313" key="5">
    <source>
        <dbReference type="Proteomes" id="UP001596620"/>
    </source>
</evidence>
<dbReference type="EMBL" id="JBHTGR010000001">
    <property type="protein sequence ID" value="MFC7745769.1"/>
    <property type="molecule type" value="Genomic_DNA"/>
</dbReference>
<comment type="similarity">
    <text evidence="1 3">Belongs to the UPF0122 family.</text>
</comment>
<comment type="caution">
    <text evidence="4">The sequence shown here is derived from an EMBL/GenBank/DDBJ whole genome shotgun (WGS) entry which is preliminary data.</text>
</comment>
<dbReference type="PANTHER" id="PTHR40083">
    <property type="entry name" value="UPF0122 PROTEIN CBO2450/CLC_2298"/>
    <property type="match status" value="1"/>
</dbReference>
<dbReference type="InterPro" id="IPR013324">
    <property type="entry name" value="RNA_pol_sigma_r3/r4-like"/>
</dbReference>